<sequence>MRTINVTTVLLVALQIMGCSQNEVTEVSPDIHPQMTFGVYTGTSTRGVDTDNTSILESPDASDKYGGFGIMGYFTGSQKWEDAKATTAPGFMHNQKVAWNSSENAWTYSPTKYWPNNKNDKISFFAYAPYESAWQSGTKAGVIVCDATTKGIPYITFTLKEGDDLPKMVDLVVADKTDQQYTDANGGKVSFQFNHTLARVSFKAKLGDGEFTGMDGNESFVYITEMWIVGRNHGTTAADGNMSLLNASAPSNSNSRFYTTATWKELHWNYDNAVIPEKDFSLKAMLKTIDGSITESNPTDGHDKTISGVKITEASQTNPVSLFPDKQHLYLIPIGDTNVNPDSGSGCADGDIQIGFHYDIVSKDKTNSNQYIASHAESVIKLPVGHLKRQKTYQYTLTINLHAITINEVKVDTWGTEVTESPVE</sequence>
<evidence type="ECO:0000313" key="2">
    <source>
        <dbReference type="Proteomes" id="UP000285159"/>
    </source>
</evidence>
<dbReference type="RefSeq" id="WP_118468747.1">
    <property type="nucleotide sequence ID" value="NZ_CABIZW010000001.1"/>
</dbReference>
<name>A0A412MZR8_9BACE</name>
<reference evidence="1 2" key="1">
    <citation type="submission" date="2018-08" db="EMBL/GenBank/DDBJ databases">
        <title>A genome reference for cultivated species of the human gut microbiota.</title>
        <authorList>
            <person name="Zou Y."/>
            <person name="Xue W."/>
            <person name="Luo G."/>
        </authorList>
    </citation>
    <scope>NUCLEOTIDE SEQUENCE [LARGE SCALE GENOMIC DNA]</scope>
    <source>
        <strain evidence="1 2">AF19-1AC</strain>
    </source>
</reference>
<dbReference type="Gene3D" id="2.60.40.2620">
    <property type="entry name" value="Fimbrillin-like"/>
    <property type="match status" value="1"/>
</dbReference>
<dbReference type="EMBL" id="QRWP01000012">
    <property type="protein sequence ID" value="RGT30738.1"/>
    <property type="molecule type" value="Genomic_DNA"/>
</dbReference>
<evidence type="ECO:0008006" key="3">
    <source>
        <dbReference type="Google" id="ProtNLM"/>
    </source>
</evidence>
<dbReference type="Pfam" id="PF13149">
    <property type="entry name" value="Mfa_like_1"/>
    <property type="match status" value="1"/>
</dbReference>
<protein>
    <recommendedName>
        <fullName evidence="3">Fimbrillin family protein</fullName>
    </recommendedName>
</protein>
<gene>
    <name evidence="1" type="ORF">DWX38_13470</name>
</gene>
<dbReference type="InterPro" id="IPR025049">
    <property type="entry name" value="Mfa-like_1"/>
</dbReference>
<accession>A0A412MZR8</accession>
<organism evidence="1 2">
    <name type="scientific">Bacteroides clarus</name>
    <dbReference type="NCBI Taxonomy" id="626929"/>
    <lineage>
        <taxon>Bacteria</taxon>
        <taxon>Pseudomonadati</taxon>
        <taxon>Bacteroidota</taxon>
        <taxon>Bacteroidia</taxon>
        <taxon>Bacteroidales</taxon>
        <taxon>Bacteroidaceae</taxon>
        <taxon>Bacteroides</taxon>
    </lineage>
</organism>
<proteinExistence type="predicted"/>
<dbReference type="AlphaFoldDB" id="A0A412MZR8"/>
<comment type="caution">
    <text evidence="1">The sequence shown here is derived from an EMBL/GenBank/DDBJ whole genome shotgun (WGS) entry which is preliminary data.</text>
</comment>
<dbReference type="InterPro" id="IPR042278">
    <property type="entry name" value="Mfa-like_1_N"/>
</dbReference>
<dbReference type="Proteomes" id="UP000285159">
    <property type="component" value="Unassembled WGS sequence"/>
</dbReference>
<dbReference type="CDD" id="cd13120">
    <property type="entry name" value="BF2867_like_N"/>
    <property type="match status" value="1"/>
</dbReference>
<evidence type="ECO:0000313" key="1">
    <source>
        <dbReference type="EMBL" id="RGT30738.1"/>
    </source>
</evidence>